<dbReference type="FunFam" id="1.10.510.10:FF:000071">
    <property type="entry name" value="Mitogen-activated protein kinase kinase kinase 3 isoform 2"/>
    <property type="match status" value="1"/>
</dbReference>
<dbReference type="PROSITE" id="PS00108">
    <property type="entry name" value="PROTEIN_KINASE_ST"/>
    <property type="match status" value="1"/>
</dbReference>
<feature type="domain" description="Protein kinase" evidence="9">
    <location>
        <begin position="80"/>
        <end position="340"/>
    </location>
</feature>
<dbReference type="PANTHER" id="PTHR11584:SF369">
    <property type="entry name" value="MITOGEN-ACTIVATED PROTEIN KINASE KINASE KINASE 19-RELATED"/>
    <property type="match status" value="1"/>
</dbReference>
<evidence type="ECO:0000256" key="1">
    <source>
        <dbReference type="ARBA" id="ARBA00022527"/>
    </source>
</evidence>
<dbReference type="GO" id="GO:0005524">
    <property type="term" value="F:ATP binding"/>
    <property type="evidence" value="ECO:0007669"/>
    <property type="project" value="UniProtKB-UniRule"/>
</dbReference>
<dbReference type="InterPro" id="IPR011009">
    <property type="entry name" value="Kinase-like_dom_sf"/>
</dbReference>
<dbReference type="PROSITE" id="PS00107">
    <property type="entry name" value="PROTEIN_KINASE_ATP"/>
    <property type="match status" value="1"/>
</dbReference>
<evidence type="ECO:0000256" key="4">
    <source>
        <dbReference type="ARBA" id="ARBA00022777"/>
    </source>
</evidence>
<evidence type="ECO:0000256" key="7">
    <source>
        <dbReference type="RuleBase" id="RU000304"/>
    </source>
</evidence>
<comment type="caution">
    <text evidence="10">The sequence shown here is derived from an EMBL/GenBank/DDBJ whole genome shotgun (WGS) entry which is preliminary data.</text>
</comment>
<evidence type="ECO:0000256" key="6">
    <source>
        <dbReference type="PROSITE-ProRule" id="PRU10141"/>
    </source>
</evidence>
<evidence type="ECO:0000256" key="2">
    <source>
        <dbReference type="ARBA" id="ARBA00022679"/>
    </source>
</evidence>
<dbReference type="InterPro" id="IPR008271">
    <property type="entry name" value="Ser/Thr_kinase_AS"/>
</dbReference>
<evidence type="ECO:0000313" key="11">
    <source>
        <dbReference type="Proteomes" id="UP001162131"/>
    </source>
</evidence>
<keyword evidence="1 7" id="KW-0723">Serine/threonine-protein kinase</keyword>
<evidence type="ECO:0000259" key="9">
    <source>
        <dbReference type="PROSITE" id="PS50011"/>
    </source>
</evidence>
<sequence>MGGKASIFRLCRETPKTKKSKKKQSSSAPHLTTTNIGPTEDNIENPKGYLYFSKEEQKYYDSLLSKEEQQTEEIIAPTNWQTSEILGQGSFGRVLFAANMDTGKLMAVKQIPIVGFEYETIHQRVKEIQEEVEILSQLKHKNIVQYLGTQRNDQFLNIFLEYIPGGSISSLLAKYGKFNETLIRVYTKQILEGLEYLHYHKIIHRDIKGANVLVGSDGVCKLADFGASKRIIGFCDQTQFKSLRGTVNWMAPEVMKEEGHGRFADIWSLGCLVVEMATGKPPWYYKTNPIAVFMHVCSTTDLPELPPELSDEAKDFIKECFKRDPSHRSNVHKLLRHPFISGTLQCPIFIDCNKNYDFSTVNSTKFSSEENKGAFLSGSLAETVLSEEIKSKQQDCDEANFEFCDPHHNVKAPFDNIITINKFIPLAKEENEEVILRRQSDSESSEESKIFNSALEVCRAELSPPILVKIHTVRVE</sequence>
<dbReference type="Pfam" id="PF00069">
    <property type="entry name" value="Pkinase"/>
    <property type="match status" value="1"/>
</dbReference>
<evidence type="ECO:0000256" key="8">
    <source>
        <dbReference type="SAM" id="MobiDB-lite"/>
    </source>
</evidence>
<dbReference type="InterPro" id="IPR001245">
    <property type="entry name" value="Ser-Thr/Tyr_kinase_cat_dom"/>
</dbReference>
<keyword evidence="3 6" id="KW-0547">Nucleotide-binding</keyword>
<protein>
    <recommendedName>
        <fullName evidence="9">Protein kinase domain-containing protein</fullName>
    </recommendedName>
</protein>
<name>A0AAU9JEM7_9CILI</name>
<organism evidence="10 11">
    <name type="scientific">Blepharisma stoltei</name>
    <dbReference type="NCBI Taxonomy" id="1481888"/>
    <lineage>
        <taxon>Eukaryota</taxon>
        <taxon>Sar</taxon>
        <taxon>Alveolata</taxon>
        <taxon>Ciliophora</taxon>
        <taxon>Postciliodesmatophora</taxon>
        <taxon>Heterotrichea</taxon>
        <taxon>Heterotrichida</taxon>
        <taxon>Blepharismidae</taxon>
        <taxon>Blepharisma</taxon>
    </lineage>
</organism>
<evidence type="ECO:0000256" key="3">
    <source>
        <dbReference type="ARBA" id="ARBA00022741"/>
    </source>
</evidence>
<reference evidence="10" key="1">
    <citation type="submission" date="2021-09" db="EMBL/GenBank/DDBJ databases">
        <authorList>
            <consortium name="AG Swart"/>
            <person name="Singh M."/>
            <person name="Singh A."/>
            <person name="Seah K."/>
            <person name="Emmerich C."/>
        </authorList>
    </citation>
    <scope>NUCLEOTIDE SEQUENCE</scope>
    <source>
        <strain evidence="10">ATCC30299</strain>
    </source>
</reference>
<feature type="region of interest" description="Disordered" evidence="8">
    <location>
        <begin position="1"/>
        <end position="42"/>
    </location>
</feature>
<dbReference type="SMART" id="SM00220">
    <property type="entry name" value="S_TKc"/>
    <property type="match status" value="1"/>
</dbReference>
<dbReference type="PRINTS" id="PR00109">
    <property type="entry name" value="TYRKINASE"/>
</dbReference>
<proteinExistence type="inferred from homology"/>
<keyword evidence="5 6" id="KW-0067">ATP-binding</keyword>
<keyword evidence="4" id="KW-0418">Kinase</keyword>
<evidence type="ECO:0000256" key="5">
    <source>
        <dbReference type="ARBA" id="ARBA00022840"/>
    </source>
</evidence>
<dbReference type="SUPFAM" id="SSF56112">
    <property type="entry name" value="Protein kinase-like (PK-like)"/>
    <property type="match status" value="1"/>
</dbReference>
<dbReference type="PROSITE" id="PS50011">
    <property type="entry name" value="PROTEIN_KINASE_DOM"/>
    <property type="match status" value="1"/>
</dbReference>
<dbReference type="InterPro" id="IPR000719">
    <property type="entry name" value="Prot_kinase_dom"/>
</dbReference>
<dbReference type="PANTHER" id="PTHR11584">
    <property type="entry name" value="SERINE/THREONINE PROTEIN KINASE"/>
    <property type="match status" value="1"/>
</dbReference>
<gene>
    <name evidence="10" type="ORF">BSTOLATCC_MIC36494</name>
</gene>
<keyword evidence="2" id="KW-0808">Transferase</keyword>
<keyword evidence="11" id="KW-1185">Reference proteome</keyword>
<feature type="binding site" evidence="6">
    <location>
        <position position="109"/>
    </location>
    <ligand>
        <name>ATP</name>
        <dbReference type="ChEBI" id="CHEBI:30616"/>
    </ligand>
</feature>
<dbReference type="Gene3D" id="1.10.510.10">
    <property type="entry name" value="Transferase(Phosphotransferase) domain 1"/>
    <property type="match status" value="1"/>
</dbReference>
<dbReference type="EMBL" id="CAJZBQ010000036">
    <property type="protein sequence ID" value="CAG9324713.1"/>
    <property type="molecule type" value="Genomic_DNA"/>
</dbReference>
<dbReference type="GO" id="GO:0004674">
    <property type="term" value="F:protein serine/threonine kinase activity"/>
    <property type="evidence" value="ECO:0007669"/>
    <property type="project" value="UniProtKB-KW"/>
</dbReference>
<dbReference type="CDD" id="cd06606">
    <property type="entry name" value="STKc_MAPKKK"/>
    <property type="match status" value="1"/>
</dbReference>
<accession>A0AAU9JEM7</accession>
<feature type="compositionally biased region" description="Polar residues" evidence="8">
    <location>
        <begin position="28"/>
        <end position="37"/>
    </location>
</feature>
<dbReference type="Proteomes" id="UP001162131">
    <property type="component" value="Unassembled WGS sequence"/>
</dbReference>
<evidence type="ECO:0000313" key="10">
    <source>
        <dbReference type="EMBL" id="CAG9324713.1"/>
    </source>
</evidence>
<comment type="similarity">
    <text evidence="7">Belongs to the protein kinase superfamily.</text>
</comment>
<dbReference type="InterPro" id="IPR017441">
    <property type="entry name" value="Protein_kinase_ATP_BS"/>
</dbReference>
<dbReference type="AlphaFoldDB" id="A0AAU9JEM7"/>